<feature type="region of interest" description="Disordered" evidence="1">
    <location>
        <begin position="386"/>
        <end position="439"/>
    </location>
</feature>
<feature type="compositionally biased region" description="Acidic residues" evidence="1">
    <location>
        <begin position="326"/>
        <end position="343"/>
    </location>
</feature>
<keyword evidence="3" id="KW-1185">Reference proteome</keyword>
<accession>A0A9Q5HZX4</accession>
<feature type="compositionally biased region" description="Low complexity" evidence="1">
    <location>
        <begin position="564"/>
        <end position="578"/>
    </location>
</feature>
<feature type="region of interest" description="Disordered" evidence="1">
    <location>
        <begin position="1"/>
        <end position="20"/>
    </location>
</feature>
<dbReference type="AlphaFoldDB" id="A0A9Q5HZX4"/>
<proteinExistence type="predicted"/>
<reference evidence="2" key="1">
    <citation type="submission" date="2016-06" db="EMBL/GenBank/DDBJ databases">
        <title>Draft Genome sequence of the fungus Inonotus baumii.</title>
        <authorList>
            <person name="Zhu H."/>
            <person name="Lin W."/>
        </authorList>
    </citation>
    <scope>NUCLEOTIDE SEQUENCE</scope>
    <source>
        <strain evidence="2">821</strain>
    </source>
</reference>
<evidence type="ECO:0000256" key="1">
    <source>
        <dbReference type="SAM" id="MobiDB-lite"/>
    </source>
</evidence>
<comment type="caution">
    <text evidence="2">The sequence shown here is derived from an EMBL/GenBank/DDBJ whole genome shotgun (WGS) entry which is preliminary data.</text>
</comment>
<feature type="region of interest" description="Disordered" evidence="1">
    <location>
        <begin position="37"/>
        <end position="127"/>
    </location>
</feature>
<sequence>MSETLPRALTPVTPKRSDSLALPPSFAIPIVDRYSRWRNGTHSPSLDTRGARSSHRKLENLVLPGLKVQGDAGDGETRRSTKRRSNRSAANGPQALKRSLTLNNPSQSDEEETLIPSPTVDDEGVDDWTSYSNPAALRHPAASICFAAYDAGTATGVRAENNAFGFQKLSLNQELYRQKRIVLEYKENEMSTWRFVPNARWEQGVDGEGEWPRVVEFCGQYATLMQDEWDLLKLDKEYECLVRRPPFLTKIVKRPPQSPAPGSSMTSNPPLSNTQPPSTPTPNPKRRISGSVLSRRCSGSNSVGQRKKARPFIDECSSSSESDTIREDDAEEDEVSEMVVDEDSSSRHYKISERLRKVRANKDEARRKRREATKARLERSGQFYNEEEDMMSWSECPPPEEVQTSPRQPQPGSSPFAKRKVECFSDDGNGPFERSTDDENPRFKVYEWSGYSKRTRTVSPSVCRRTAEAKRMKRIQIRQAEKDRRKEARSKEMFDRVMQAIYEDAAKSFPLPDADAPSTSMQPQFFPYQAPSESCGGHTNAESAHSQHHPPENDEAPSSAGTETFPSSSQSTFYQSRSEQSSQETLVDREGNARRVAIEESRRKIAELERDRPLWEEQARKRAAEEAEEKARAEAARKARAAKQTADAERIRVEEDASRRKAEEEQGAKETKFAELREKRRRVKDAADREVRVLMTRHWDSSVALDRYLKLSEAFEALRFSDGDVIVFETVPWPVLMRPGTYAVEDIDWTSVEAFFLRIRPFLSTSDYQKLVEKSHKRFHPDRWRSRRVLHCIEDEEERECLEAAAITVSQALTPIWQDVTGRH</sequence>
<feature type="compositionally biased region" description="Polar residues" evidence="1">
    <location>
        <begin position="402"/>
        <end position="413"/>
    </location>
</feature>
<feature type="compositionally biased region" description="Basic and acidic residues" evidence="1">
    <location>
        <begin position="646"/>
        <end position="671"/>
    </location>
</feature>
<feature type="compositionally biased region" description="Basic and acidic residues" evidence="1">
    <location>
        <begin position="626"/>
        <end position="637"/>
    </location>
</feature>
<feature type="region of interest" description="Disordered" evidence="1">
    <location>
        <begin position="626"/>
        <end position="671"/>
    </location>
</feature>
<organism evidence="2 3">
    <name type="scientific">Sanghuangporus baumii</name>
    <name type="common">Phellinus baumii</name>
    <dbReference type="NCBI Taxonomy" id="108892"/>
    <lineage>
        <taxon>Eukaryota</taxon>
        <taxon>Fungi</taxon>
        <taxon>Dikarya</taxon>
        <taxon>Basidiomycota</taxon>
        <taxon>Agaricomycotina</taxon>
        <taxon>Agaricomycetes</taxon>
        <taxon>Hymenochaetales</taxon>
        <taxon>Hymenochaetaceae</taxon>
        <taxon>Sanghuangporus</taxon>
    </lineage>
</organism>
<gene>
    <name evidence="2" type="ORF">A7U60_g4098</name>
</gene>
<dbReference type="OrthoDB" id="8062037at2759"/>
<protein>
    <submittedName>
        <fullName evidence="2">Uncharacterized protein</fullName>
    </submittedName>
</protein>
<feature type="region of interest" description="Disordered" evidence="1">
    <location>
        <begin position="508"/>
        <end position="592"/>
    </location>
</feature>
<feature type="region of interest" description="Disordered" evidence="1">
    <location>
        <begin position="251"/>
        <end position="348"/>
    </location>
</feature>
<evidence type="ECO:0000313" key="3">
    <source>
        <dbReference type="Proteomes" id="UP000757232"/>
    </source>
</evidence>
<name>A0A9Q5HZX4_SANBA</name>
<feature type="compositionally biased region" description="Low complexity" evidence="1">
    <location>
        <begin position="266"/>
        <end position="276"/>
    </location>
</feature>
<evidence type="ECO:0000313" key="2">
    <source>
        <dbReference type="EMBL" id="OCB88717.1"/>
    </source>
</evidence>
<dbReference type="Proteomes" id="UP000757232">
    <property type="component" value="Unassembled WGS sequence"/>
</dbReference>
<dbReference type="EMBL" id="LNZH02000172">
    <property type="protein sequence ID" value="OCB88717.1"/>
    <property type="molecule type" value="Genomic_DNA"/>
</dbReference>